<organism evidence="2 3">
    <name type="scientific">Fodinibius roseus</name>
    <dbReference type="NCBI Taxonomy" id="1194090"/>
    <lineage>
        <taxon>Bacteria</taxon>
        <taxon>Pseudomonadati</taxon>
        <taxon>Balneolota</taxon>
        <taxon>Balneolia</taxon>
        <taxon>Balneolales</taxon>
        <taxon>Balneolaceae</taxon>
        <taxon>Fodinibius</taxon>
    </lineage>
</organism>
<dbReference type="Pfam" id="PF13020">
    <property type="entry name" value="NOV_C"/>
    <property type="match status" value="1"/>
</dbReference>
<evidence type="ECO:0000259" key="1">
    <source>
        <dbReference type="Pfam" id="PF13020"/>
    </source>
</evidence>
<dbReference type="InterPro" id="IPR024975">
    <property type="entry name" value="NOV_C"/>
</dbReference>
<proteinExistence type="predicted"/>
<dbReference type="Proteomes" id="UP000184041">
    <property type="component" value="Unassembled WGS sequence"/>
</dbReference>
<dbReference type="STRING" id="1194090.SAMN05443144_11749"/>
<dbReference type="InterPro" id="IPR029063">
    <property type="entry name" value="SAM-dependent_MTases_sf"/>
</dbReference>
<protein>
    <recommendedName>
        <fullName evidence="1">Protein NO VEIN C-terminal domain-containing protein</fullName>
    </recommendedName>
</protein>
<dbReference type="EMBL" id="FQUS01000017">
    <property type="protein sequence ID" value="SHG02937.1"/>
    <property type="molecule type" value="Genomic_DNA"/>
</dbReference>
<keyword evidence="3" id="KW-1185">Reference proteome</keyword>
<reference evidence="2 3" key="1">
    <citation type="submission" date="2016-11" db="EMBL/GenBank/DDBJ databases">
        <authorList>
            <person name="Jaros S."/>
            <person name="Januszkiewicz K."/>
            <person name="Wedrychowicz H."/>
        </authorList>
    </citation>
    <scope>NUCLEOTIDE SEQUENCE [LARGE SCALE GENOMIC DNA]</scope>
    <source>
        <strain evidence="2 3">DSM 21986</strain>
    </source>
</reference>
<feature type="domain" description="Protein NO VEIN C-terminal" evidence="1">
    <location>
        <begin position="210"/>
        <end position="307"/>
    </location>
</feature>
<accession>A0A1M5GGT8</accession>
<evidence type="ECO:0000313" key="3">
    <source>
        <dbReference type="Proteomes" id="UP000184041"/>
    </source>
</evidence>
<gene>
    <name evidence="2" type="ORF">SAMN05443144_11749</name>
</gene>
<dbReference type="Gene3D" id="3.40.50.150">
    <property type="entry name" value="Vaccinia Virus protein VP39"/>
    <property type="match status" value="1"/>
</dbReference>
<evidence type="ECO:0000313" key="2">
    <source>
        <dbReference type="EMBL" id="SHG02937.1"/>
    </source>
</evidence>
<name>A0A1M5GGT8_9BACT</name>
<sequence>MALILIKNFMGAKENSNQLSAVDFFCGAGGITCGFREAGITVWGGVLILMMAKNWSIKEVALIVGDYFDMLIKELSGQSYNKSEHRRNLQNILNNRSEGSIEFKHQNISAVLIELGLPYISGYKPRSNYQHLLKAAVEDYLAANAELEETINQLLSEDIKPPESDNFLNSKVEVPEFTLSVNEPSTSNRYQAKRNYYREELRNRKLGLLGEEFVISYEKQKLITLGKESLADKVEHISQTKGDSAGFDVLSFNKDGNEQFIEVKTTQMGKESPFYFTRNELGVSQQKNDKYNLYRVFNFKKQPKFYQLKGALDESCESVSTQYMGWPK</sequence>
<dbReference type="AlphaFoldDB" id="A0A1M5GGT8"/>